<name>A0A9X3F565_9BACT</name>
<evidence type="ECO:0000256" key="3">
    <source>
        <dbReference type="ARBA" id="ARBA00022676"/>
    </source>
</evidence>
<feature type="transmembrane region" description="Helical" evidence="8">
    <location>
        <begin position="326"/>
        <end position="343"/>
    </location>
</feature>
<dbReference type="AlphaFoldDB" id="A0A9X3F565"/>
<dbReference type="PANTHER" id="PTHR33908:SF3">
    <property type="entry name" value="UNDECAPRENYL PHOSPHATE-ALPHA-4-AMINO-4-DEOXY-L-ARABINOSE ARABINOSYL TRANSFERASE"/>
    <property type="match status" value="1"/>
</dbReference>
<feature type="transmembrane region" description="Helical" evidence="8">
    <location>
        <begin position="210"/>
        <end position="232"/>
    </location>
</feature>
<feature type="transmembrane region" description="Helical" evidence="8">
    <location>
        <begin position="90"/>
        <end position="107"/>
    </location>
</feature>
<keyword evidence="5 8" id="KW-0812">Transmembrane</keyword>
<evidence type="ECO:0000256" key="7">
    <source>
        <dbReference type="ARBA" id="ARBA00023136"/>
    </source>
</evidence>
<dbReference type="RefSeq" id="WP_343332867.1">
    <property type="nucleotide sequence ID" value="NZ_JAPOHD010000017.1"/>
</dbReference>
<dbReference type="InterPro" id="IPR050297">
    <property type="entry name" value="LipidA_mod_glycosyltrf_83"/>
</dbReference>
<protein>
    <submittedName>
        <fullName evidence="10">Glycosyltransferase family 39 protein</fullName>
        <ecNumber evidence="10">2.4.-.-</ecNumber>
    </submittedName>
</protein>
<evidence type="ECO:0000256" key="6">
    <source>
        <dbReference type="ARBA" id="ARBA00022989"/>
    </source>
</evidence>
<feature type="transmembrane region" description="Helical" evidence="8">
    <location>
        <begin position="352"/>
        <end position="373"/>
    </location>
</feature>
<evidence type="ECO:0000256" key="5">
    <source>
        <dbReference type="ARBA" id="ARBA00022692"/>
    </source>
</evidence>
<evidence type="ECO:0000256" key="4">
    <source>
        <dbReference type="ARBA" id="ARBA00022679"/>
    </source>
</evidence>
<evidence type="ECO:0000256" key="1">
    <source>
        <dbReference type="ARBA" id="ARBA00004651"/>
    </source>
</evidence>
<dbReference type="EMBL" id="JAPOHD010000017">
    <property type="protein sequence ID" value="MCY1720535.1"/>
    <property type="molecule type" value="Genomic_DNA"/>
</dbReference>
<feature type="transmembrane region" description="Helical" evidence="8">
    <location>
        <begin position="408"/>
        <end position="428"/>
    </location>
</feature>
<keyword evidence="7 8" id="KW-0472">Membrane</keyword>
<dbReference type="EC" id="2.4.-.-" evidence="10"/>
<feature type="transmembrane region" description="Helical" evidence="8">
    <location>
        <begin position="301"/>
        <end position="320"/>
    </location>
</feature>
<dbReference type="Proteomes" id="UP001145087">
    <property type="component" value="Unassembled WGS sequence"/>
</dbReference>
<keyword evidence="6 8" id="KW-1133">Transmembrane helix</keyword>
<sequence length="548" mass="62245">MNNTGIRKYFFLIVPLLFLVYSSPSALEYLFYFPDEKYYTDAVIQMMEKDDCFTPYQTDGAPRFKKPILTYWVLMGSYKMFGVSRISSRLFFWLAGALLVLVTYLMGKTISGNKKIALTAAFITAANPLVLMSACRSIPDILLVLFLTLSAWGFLEIMINEKPQKKFYWLAYLGAALAFETKGFPAAAFAGVSMLFLVLNPWKKVRFRNIFEPLSMSVSVIVALSWFVIMYVQHGSEYWSLFFADQVGERVSSKTVQVAKNTFLGVINLIAFLIPWIIMVFSKPKELKIYITQQNNKVKAVFGFILLWVVLVLLMSGAVFKFYDRYLLPVIPLVSVLLAWIFVQTKVSFKTTVLKIFIVLNVVVLALSVVFALFVIPNLVLIAGICFSLFVIGFYYANKYKTISGEIFIANAVALLYFNAFVLLFPLLTPNAGSQLVDNLNKIGISENSKVYVYGNIRTAASMRIYSENSFDIVSMDTVFALPQAKDDLVVVNKKEIDRLDLTNYEVFEGAQEWKRILADKFPTFLREAVVGLKENGTKYFIAKHKEE</sequence>
<proteinExistence type="predicted"/>
<keyword evidence="2" id="KW-1003">Cell membrane</keyword>
<evidence type="ECO:0000256" key="8">
    <source>
        <dbReference type="SAM" id="Phobius"/>
    </source>
</evidence>
<comment type="caution">
    <text evidence="10">The sequence shown here is derived from an EMBL/GenBank/DDBJ whole genome shotgun (WGS) entry which is preliminary data.</text>
</comment>
<dbReference type="GO" id="GO:0009103">
    <property type="term" value="P:lipopolysaccharide biosynthetic process"/>
    <property type="evidence" value="ECO:0007669"/>
    <property type="project" value="UniProtKB-ARBA"/>
</dbReference>
<keyword evidence="4 10" id="KW-0808">Transferase</keyword>
<reference evidence="10" key="1">
    <citation type="submission" date="2022-11" db="EMBL/GenBank/DDBJ databases">
        <title>Marilongibacter aestuarii gen. nov., sp. nov., isolated from tidal flat sediment.</title>
        <authorList>
            <person name="Jiayan W."/>
        </authorList>
    </citation>
    <scope>NUCLEOTIDE SEQUENCE</scope>
    <source>
        <strain evidence="10">Z1-6</strain>
    </source>
</reference>
<gene>
    <name evidence="10" type="ORF">OU798_09295</name>
</gene>
<dbReference type="PANTHER" id="PTHR33908">
    <property type="entry name" value="MANNOSYLTRANSFERASE YKCB-RELATED"/>
    <property type="match status" value="1"/>
</dbReference>
<dbReference type="GO" id="GO:0010041">
    <property type="term" value="P:response to iron(III) ion"/>
    <property type="evidence" value="ECO:0007669"/>
    <property type="project" value="TreeGrafter"/>
</dbReference>
<comment type="subcellular location">
    <subcellularLocation>
        <location evidence="1">Cell membrane</location>
        <topology evidence="1">Multi-pass membrane protein</topology>
    </subcellularLocation>
</comment>
<dbReference type="GO" id="GO:0005886">
    <property type="term" value="C:plasma membrane"/>
    <property type="evidence" value="ECO:0007669"/>
    <property type="project" value="UniProtKB-SubCell"/>
</dbReference>
<evidence type="ECO:0000259" key="9">
    <source>
        <dbReference type="Pfam" id="PF13231"/>
    </source>
</evidence>
<evidence type="ECO:0000313" key="10">
    <source>
        <dbReference type="EMBL" id="MCY1720535.1"/>
    </source>
</evidence>
<evidence type="ECO:0000256" key="2">
    <source>
        <dbReference type="ARBA" id="ARBA00022475"/>
    </source>
</evidence>
<accession>A0A9X3F565</accession>
<feature type="transmembrane region" description="Helical" evidence="8">
    <location>
        <begin position="379"/>
        <end position="396"/>
    </location>
</feature>
<organism evidence="10 11">
    <name type="scientific">Draconibacterium aestuarii</name>
    <dbReference type="NCBI Taxonomy" id="2998507"/>
    <lineage>
        <taxon>Bacteria</taxon>
        <taxon>Pseudomonadati</taxon>
        <taxon>Bacteroidota</taxon>
        <taxon>Bacteroidia</taxon>
        <taxon>Marinilabiliales</taxon>
        <taxon>Prolixibacteraceae</taxon>
        <taxon>Draconibacterium</taxon>
    </lineage>
</organism>
<evidence type="ECO:0000313" key="11">
    <source>
        <dbReference type="Proteomes" id="UP001145087"/>
    </source>
</evidence>
<feature type="transmembrane region" description="Helical" evidence="8">
    <location>
        <begin position="141"/>
        <end position="159"/>
    </location>
</feature>
<dbReference type="InterPro" id="IPR038731">
    <property type="entry name" value="RgtA/B/C-like"/>
</dbReference>
<keyword evidence="3 10" id="KW-0328">Glycosyltransferase</keyword>
<dbReference type="Pfam" id="PF13231">
    <property type="entry name" value="PMT_2"/>
    <property type="match status" value="1"/>
</dbReference>
<feature type="domain" description="Glycosyltransferase RgtA/B/C/D-like" evidence="9">
    <location>
        <begin position="65"/>
        <end position="225"/>
    </location>
</feature>
<feature type="transmembrane region" description="Helical" evidence="8">
    <location>
        <begin position="171"/>
        <end position="198"/>
    </location>
</feature>
<dbReference type="GO" id="GO:0016763">
    <property type="term" value="F:pentosyltransferase activity"/>
    <property type="evidence" value="ECO:0007669"/>
    <property type="project" value="TreeGrafter"/>
</dbReference>
<feature type="transmembrane region" description="Helical" evidence="8">
    <location>
        <begin position="262"/>
        <end position="281"/>
    </location>
</feature>
<keyword evidence="11" id="KW-1185">Reference proteome</keyword>